<keyword evidence="13" id="KW-1185">Reference proteome</keyword>
<evidence type="ECO:0000256" key="11">
    <source>
        <dbReference type="SAM" id="MobiDB-lite"/>
    </source>
</evidence>
<evidence type="ECO:0000256" key="2">
    <source>
        <dbReference type="ARBA" id="ARBA00004394"/>
    </source>
</evidence>
<dbReference type="AlphaFoldDB" id="A0A0J9X9D4"/>
<gene>
    <name evidence="12" type="ORF">BN980_GECA05s06874g</name>
</gene>
<dbReference type="Pfam" id="PF03635">
    <property type="entry name" value="Vps35"/>
    <property type="match status" value="1"/>
</dbReference>
<reference evidence="12" key="1">
    <citation type="submission" date="2014-03" db="EMBL/GenBank/DDBJ databases">
        <authorList>
            <person name="Casaregola S."/>
        </authorList>
    </citation>
    <scope>NUCLEOTIDE SEQUENCE [LARGE SCALE GENOMIC DNA]</scope>
    <source>
        <strain evidence="12">CLIB 918</strain>
    </source>
</reference>
<evidence type="ECO:0000313" key="12">
    <source>
        <dbReference type="EMBL" id="CDO53765.1"/>
    </source>
</evidence>
<evidence type="ECO:0000256" key="7">
    <source>
        <dbReference type="ARBA" id="ARBA00022927"/>
    </source>
</evidence>
<dbReference type="OrthoDB" id="10258141at2759"/>
<sequence length="874" mass="98383">MAAISTDESRLKLNQSLAVIRKEGVLMQKCLDTKGKLMDALKHASTLLSELRASSLGPKQYYELYISVFDELSILADYLKENHSSHQLADLYELVQYAGNIIPRLYLMITVGTVYMAIPDAPVKEVMKDMLEMCRGVQHPLRGLFLRYYLMQSSREHLPVGDSDGPEGNLQVSIDFIITNFIEMNKLWVRLQHQGHSRDREKRTQERKELQIVVGSTLVGLSQLDGIDKNYYRKSILPAILEQVVQCRDVIAQEYLLDVITQVFPDEFHLHTLDLFLEAVGNLSPNASIKNILIKLIDRLSNYALAEADNNPDEEEPSDDKTTEDDNIKETTSSTDKTDETNSTGEADKTETEKPVKRYRGIPTNIDLFQIFWTHVSSLLSKRPDLPSENITALCVYISRLSLCCYPSRTANIDTILEFLVKNPPSETDNDSLQATNANVLELLLLLIQSYPKLLTVLRLANFVPLLESQSKDTRNAVASNIINLMLNVKKTRIESIEEATGLFKLLRVVIVEETDTGDEANGINGIEAKVHDLILGNATGEELAESDQALPDAAVANQNKLSKIVHLLYNRDVDVQSQLLEVARKALGEGKSFVRFTYPALVTELLRLIRRISVIGKNKEGEEFKLKLAHAFKFLQIVLAAINQAGKPDKTLRLYVEAGTIADQVGSEEASYEFYAQAFTIYEEKISDSRSQYQAVCLIASALQSSRNFSPENYDTLASKCALYGSKLLKKPDQCRAVYLASHLWWAVEIPALGESEDQMSTVVGIRDGKRVLECLQRALRVADACMDVAVSVELFVEILNRCLYYFERGNEQISVKFIIGLIELIQRNLDGVSSNPNGGLSISDSPKKHFERTLKFIEDQKEVDTRFHQIVW</sequence>
<feature type="region of interest" description="Disordered" evidence="11">
    <location>
        <begin position="307"/>
        <end position="356"/>
    </location>
</feature>
<keyword evidence="9" id="KW-0472">Membrane</keyword>
<comment type="caution">
    <text evidence="12">The sequence shown here is derived from an EMBL/GenBank/DDBJ whole genome shotgun (WGS) entry which is preliminary data.</text>
</comment>
<dbReference type="PIRSF" id="PIRSF009375">
    <property type="entry name" value="Retromer_Vps35"/>
    <property type="match status" value="1"/>
</dbReference>
<dbReference type="InterPro" id="IPR005378">
    <property type="entry name" value="Vps35"/>
</dbReference>
<evidence type="ECO:0000256" key="8">
    <source>
        <dbReference type="ARBA" id="ARBA00023034"/>
    </source>
</evidence>
<proteinExistence type="inferred from homology"/>
<dbReference type="PANTHER" id="PTHR11099:SF0">
    <property type="entry name" value="VACUOLAR PROTEIN SORTING-ASSOCIATED PROTEIN 35"/>
    <property type="match status" value="1"/>
</dbReference>
<evidence type="ECO:0000256" key="6">
    <source>
        <dbReference type="ARBA" id="ARBA00022490"/>
    </source>
</evidence>
<feature type="compositionally biased region" description="Basic and acidic residues" evidence="11">
    <location>
        <begin position="319"/>
        <end position="329"/>
    </location>
</feature>
<accession>A0A0J9X9D4</accession>
<evidence type="ECO:0000256" key="3">
    <source>
        <dbReference type="ARBA" id="ARBA00004496"/>
    </source>
</evidence>
<dbReference type="EMBL" id="CCBN010000005">
    <property type="protein sequence ID" value="CDO53765.1"/>
    <property type="molecule type" value="Genomic_DNA"/>
</dbReference>
<dbReference type="GO" id="GO:0000139">
    <property type="term" value="C:Golgi membrane"/>
    <property type="evidence" value="ECO:0007669"/>
    <property type="project" value="UniProtKB-SubCell"/>
</dbReference>
<dbReference type="GO" id="GO:0030906">
    <property type="term" value="C:retromer, cargo-selective complex"/>
    <property type="evidence" value="ECO:0007669"/>
    <property type="project" value="InterPro"/>
</dbReference>
<evidence type="ECO:0000256" key="9">
    <source>
        <dbReference type="ARBA" id="ARBA00023136"/>
    </source>
</evidence>
<evidence type="ECO:0000313" key="13">
    <source>
        <dbReference type="Proteomes" id="UP000242525"/>
    </source>
</evidence>
<dbReference type="Proteomes" id="UP000242525">
    <property type="component" value="Unassembled WGS sequence"/>
</dbReference>
<dbReference type="GO" id="GO:0006886">
    <property type="term" value="P:intracellular protein transport"/>
    <property type="evidence" value="ECO:0007669"/>
    <property type="project" value="TreeGrafter"/>
</dbReference>
<feature type="compositionally biased region" description="Basic and acidic residues" evidence="11">
    <location>
        <begin position="336"/>
        <end position="356"/>
    </location>
</feature>
<dbReference type="PANTHER" id="PTHR11099">
    <property type="entry name" value="VACUOLAR SORTING PROTEIN 35"/>
    <property type="match status" value="1"/>
</dbReference>
<dbReference type="Gene3D" id="1.25.40.660">
    <property type="entry name" value="Vacuolar protein sorting-associated protein 35, helical subcomplex Vps35-C"/>
    <property type="match status" value="1"/>
</dbReference>
<keyword evidence="6" id="KW-0963">Cytoplasm</keyword>
<name>A0A0J9X9D4_GEOCN</name>
<comment type="function">
    <text evidence="10">Plays a role in vesicular protein sorting.</text>
</comment>
<keyword evidence="8" id="KW-0333">Golgi apparatus</keyword>
<keyword evidence="5 10" id="KW-0813">Transport</keyword>
<dbReference type="GO" id="GO:0042147">
    <property type="term" value="P:retrograde transport, endosome to Golgi"/>
    <property type="evidence" value="ECO:0007669"/>
    <property type="project" value="InterPro"/>
</dbReference>
<comment type="subcellular location">
    <subcellularLocation>
        <location evidence="3">Cytoplasm</location>
    </subcellularLocation>
    <subcellularLocation>
        <location evidence="2">Golgi apparatus membrane</location>
    </subcellularLocation>
    <subcellularLocation>
        <location evidence="1">Membrane</location>
        <topology evidence="1">Peripheral membrane protein</topology>
    </subcellularLocation>
</comment>
<dbReference type="FunFam" id="1.25.40.660:FF:000003">
    <property type="entry name" value="Vacuolar protein sorting-associated protein 35"/>
    <property type="match status" value="1"/>
</dbReference>
<keyword evidence="7 10" id="KW-0653">Protein transport</keyword>
<organism evidence="12 13">
    <name type="scientific">Geotrichum candidum</name>
    <name type="common">Oospora lactis</name>
    <name type="synonym">Dipodascus geotrichum</name>
    <dbReference type="NCBI Taxonomy" id="1173061"/>
    <lineage>
        <taxon>Eukaryota</taxon>
        <taxon>Fungi</taxon>
        <taxon>Dikarya</taxon>
        <taxon>Ascomycota</taxon>
        <taxon>Saccharomycotina</taxon>
        <taxon>Dipodascomycetes</taxon>
        <taxon>Dipodascales</taxon>
        <taxon>Dipodascaceae</taxon>
        <taxon>Geotrichum</taxon>
    </lineage>
</organism>
<evidence type="ECO:0000256" key="1">
    <source>
        <dbReference type="ARBA" id="ARBA00004170"/>
    </source>
</evidence>
<evidence type="ECO:0000256" key="10">
    <source>
        <dbReference type="PIRNR" id="PIRNR009375"/>
    </source>
</evidence>
<dbReference type="GO" id="GO:0005770">
    <property type="term" value="C:late endosome"/>
    <property type="evidence" value="ECO:0007669"/>
    <property type="project" value="TreeGrafter"/>
</dbReference>
<comment type="similarity">
    <text evidence="4 10">Belongs to the VPS35 family.</text>
</comment>
<dbReference type="STRING" id="1173061.A0A0J9X9D4"/>
<evidence type="ECO:0000256" key="4">
    <source>
        <dbReference type="ARBA" id="ARBA00006536"/>
    </source>
</evidence>
<dbReference type="GO" id="GO:0005829">
    <property type="term" value="C:cytosol"/>
    <property type="evidence" value="ECO:0007669"/>
    <property type="project" value="GOC"/>
</dbReference>
<dbReference type="InterPro" id="IPR042491">
    <property type="entry name" value="Vps35_C"/>
</dbReference>
<evidence type="ECO:0000256" key="5">
    <source>
        <dbReference type="ARBA" id="ARBA00022448"/>
    </source>
</evidence>
<protein>
    <recommendedName>
        <fullName evidence="10">Vacuolar protein sorting-associated protein 35</fullName>
    </recommendedName>
</protein>